<sequence length="147" mass="16886">MAMESAQEWLHKWLLELWQDDSLEKIQNDIQDGETESMDCIFTAYIHNICALIDHPVSHVLCAFFDRHCKDIPPCDSKSCFQHINSTLKTREDYELVIGHLALQAPENGFPLVRPGLWQLLFGETKKRESTSKKAIPDKIQPHGLEA</sequence>
<dbReference type="EMBL" id="PGOL01043146">
    <property type="protein sequence ID" value="PKH93533.1"/>
    <property type="molecule type" value="Genomic_DNA"/>
</dbReference>
<protein>
    <submittedName>
        <fullName evidence="1">Uncharacterized protein</fullName>
    </submittedName>
</protein>
<gene>
    <name evidence="1" type="ORF">CRG98_049834</name>
</gene>
<dbReference type="AlphaFoldDB" id="A0A2I0H1T7"/>
<reference evidence="1 2" key="1">
    <citation type="submission" date="2017-11" db="EMBL/GenBank/DDBJ databases">
        <title>De-novo sequencing of pomegranate (Punica granatum L.) genome.</title>
        <authorList>
            <person name="Akparov Z."/>
            <person name="Amiraslanov A."/>
            <person name="Hajiyeva S."/>
            <person name="Abbasov M."/>
            <person name="Kaur K."/>
            <person name="Hamwieh A."/>
            <person name="Solovyev V."/>
            <person name="Salamov A."/>
            <person name="Braich B."/>
            <person name="Kosarev P."/>
            <person name="Mahmoud A."/>
            <person name="Hajiyev E."/>
            <person name="Babayeva S."/>
            <person name="Izzatullayeva V."/>
            <person name="Mammadov A."/>
            <person name="Mammadov A."/>
            <person name="Sharifova S."/>
            <person name="Ojaghi J."/>
            <person name="Eynullazada K."/>
            <person name="Bayramov B."/>
            <person name="Abdulazimova A."/>
            <person name="Shahmuradov I."/>
        </authorList>
    </citation>
    <scope>NUCLEOTIDE SEQUENCE [LARGE SCALE GENOMIC DNA]</scope>
    <source>
        <strain evidence="2">cv. AG2017</strain>
        <tissue evidence="1">Leaf</tissue>
    </source>
</reference>
<evidence type="ECO:0000313" key="1">
    <source>
        <dbReference type="EMBL" id="PKH93533.1"/>
    </source>
</evidence>
<accession>A0A2I0H1T7</accession>
<evidence type="ECO:0000313" key="2">
    <source>
        <dbReference type="Proteomes" id="UP000233551"/>
    </source>
</evidence>
<organism evidence="1 2">
    <name type="scientific">Punica granatum</name>
    <name type="common">Pomegranate</name>
    <dbReference type="NCBI Taxonomy" id="22663"/>
    <lineage>
        <taxon>Eukaryota</taxon>
        <taxon>Viridiplantae</taxon>
        <taxon>Streptophyta</taxon>
        <taxon>Embryophyta</taxon>
        <taxon>Tracheophyta</taxon>
        <taxon>Spermatophyta</taxon>
        <taxon>Magnoliopsida</taxon>
        <taxon>eudicotyledons</taxon>
        <taxon>Gunneridae</taxon>
        <taxon>Pentapetalae</taxon>
        <taxon>rosids</taxon>
        <taxon>malvids</taxon>
        <taxon>Myrtales</taxon>
        <taxon>Lythraceae</taxon>
        <taxon>Punica</taxon>
    </lineage>
</organism>
<dbReference type="Proteomes" id="UP000233551">
    <property type="component" value="Unassembled WGS sequence"/>
</dbReference>
<keyword evidence="2" id="KW-1185">Reference proteome</keyword>
<comment type="caution">
    <text evidence="1">The sequence shown here is derived from an EMBL/GenBank/DDBJ whole genome shotgun (WGS) entry which is preliminary data.</text>
</comment>
<name>A0A2I0H1T7_PUNGR</name>
<proteinExistence type="predicted"/>